<dbReference type="PANTHER" id="PTHR13504">
    <property type="entry name" value="FIDO DOMAIN-CONTAINING PROTEIN DDB_G0283145"/>
    <property type="match status" value="1"/>
</dbReference>
<dbReference type="Pfam" id="PF02661">
    <property type="entry name" value="Fic"/>
    <property type="match status" value="1"/>
</dbReference>
<gene>
    <name evidence="2" type="ORF">QEH59_17480</name>
</gene>
<proteinExistence type="predicted"/>
<organism evidence="2 3">
    <name type="scientific">Thalassobacterium sedimentorum</name>
    <dbReference type="NCBI Taxonomy" id="3041258"/>
    <lineage>
        <taxon>Bacteria</taxon>
        <taxon>Pseudomonadati</taxon>
        <taxon>Verrucomicrobiota</taxon>
        <taxon>Opitutia</taxon>
        <taxon>Puniceicoccales</taxon>
        <taxon>Coraliomargaritaceae</taxon>
        <taxon>Thalassobacterium</taxon>
    </lineage>
</organism>
<reference evidence="2 3" key="1">
    <citation type="submission" date="2023-04" db="EMBL/GenBank/DDBJ databases">
        <title>A novel bacteria isolated from coastal sediment.</title>
        <authorList>
            <person name="Liu X.-J."/>
            <person name="Du Z.-J."/>
        </authorList>
    </citation>
    <scope>NUCLEOTIDE SEQUENCE [LARGE SCALE GENOMIC DNA]</scope>
    <source>
        <strain evidence="2 3">SDUM461004</strain>
    </source>
</reference>
<evidence type="ECO:0000313" key="3">
    <source>
        <dbReference type="Proteomes" id="UP001243717"/>
    </source>
</evidence>
<dbReference type="PROSITE" id="PS51459">
    <property type="entry name" value="FIDO"/>
    <property type="match status" value="1"/>
</dbReference>
<dbReference type="PANTHER" id="PTHR13504:SF38">
    <property type="entry name" value="FIDO DOMAIN-CONTAINING PROTEIN"/>
    <property type="match status" value="1"/>
</dbReference>
<dbReference type="InterPro" id="IPR025758">
    <property type="entry name" value="Fic/DOC_N"/>
</dbReference>
<dbReference type="Gene3D" id="1.10.3290.10">
    <property type="entry name" value="Fido-like domain"/>
    <property type="match status" value="1"/>
</dbReference>
<dbReference type="InterPro" id="IPR040198">
    <property type="entry name" value="Fido_containing"/>
</dbReference>
<dbReference type="Proteomes" id="UP001243717">
    <property type="component" value="Unassembled WGS sequence"/>
</dbReference>
<accession>A0ABU1AN55</accession>
<dbReference type="InterPro" id="IPR036597">
    <property type="entry name" value="Fido-like_dom_sf"/>
</dbReference>
<protein>
    <submittedName>
        <fullName evidence="2">Fic family protein</fullName>
    </submittedName>
</protein>
<dbReference type="InterPro" id="IPR003812">
    <property type="entry name" value="Fido"/>
</dbReference>
<name>A0ABU1AN55_9BACT</name>
<evidence type="ECO:0000259" key="1">
    <source>
        <dbReference type="PROSITE" id="PS51459"/>
    </source>
</evidence>
<feature type="domain" description="Fido" evidence="1">
    <location>
        <begin position="86"/>
        <end position="236"/>
    </location>
</feature>
<sequence length="304" mass="35414">MSQADRHLGRLDMFSEYVPNLELFIRMHVAKEATLSSKIENTVTEIEEAILPEEEIKEERRNDWKEVNNYIDALWNSIQSLETLPFSARLLKDAHRTLMTGVRGEHKTPGEFRTSQNWIGGSNPGNARFVPPTHETVPELISDMERFAHNDDLHLPPLIKIGIMHYQFETIHPFLDGNGRIGRLMVPLYLVSTGILKQPVLYLSDYLERNRGEYYDRLTRVREENAIDEWLHFFLDGITETARSGVETFNRILKFKNEWETKIQTWKPYANTGSLLFNRLFKMVYTNASMVAEAPEFPCRRPIS</sequence>
<dbReference type="Pfam" id="PF13784">
    <property type="entry name" value="Fic_N"/>
    <property type="match status" value="1"/>
</dbReference>
<keyword evidence="3" id="KW-1185">Reference proteome</keyword>
<dbReference type="SUPFAM" id="SSF140931">
    <property type="entry name" value="Fic-like"/>
    <property type="match status" value="1"/>
</dbReference>
<comment type="caution">
    <text evidence="2">The sequence shown here is derived from an EMBL/GenBank/DDBJ whole genome shotgun (WGS) entry which is preliminary data.</text>
</comment>
<evidence type="ECO:0000313" key="2">
    <source>
        <dbReference type="EMBL" id="MDQ8196230.1"/>
    </source>
</evidence>
<dbReference type="EMBL" id="JARXIC010000055">
    <property type="protein sequence ID" value="MDQ8196230.1"/>
    <property type="molecule type" value="Genomic_DNA"/>
</dbReference>